<sequence length="1098" mass="123305">MSSTDHEFKNLTLKDIRVHREKIQQFLDSTYNKAESAVENLFVKGSHPDVLENLDRMNTVLKECREKLATVANAIPDEKQNFCPSNQENSEATGSVFDLIVPKTSIVFNKPYLVEILSPGSPSRFWLKLESTSVESLEEQLNMAYRNCTPLKTLPCPGAFVVCLHMGKYCRGKVITTIEFSAATPTLEIILVDYGETIAATVDQLYTIQKPFCLEPAHGLLCAMHDLEPAKEIWEPDAILFFNQWCESIIAVFRHPPEEQENTEAFLNYLPDYYVSLRKRDCKKIMDVATAMIKEGMGKSFNPHQLSHTVSSEPVINEPPRIQDSLPKSFSFETEPKESLSKTNLSLKSSYEFLESDAVPTNRSASNVSLPSNSENFSPTSRSNSTLLSNQKSGRTKSLNINAQEFVISKPNLVKNKQQNAKKITTNRSYQDRYEMGTKQASCSGSANVALSSATDQNVKISAIPFNISTTKNSSPNTLTNNVVDDIDALLFVPPANRASPLQSNSSDRNSSDAIPSDVLLREPSDPLLMQQFLDCVNFSTPSIRQSSKKTPISLSYQYGSILKPRVSPALGNSSLNTLYCCFSHVISPTHFYVHLRDEISTIVKPLSERLNELYENSQPVPVTQPEVGSFWVVQEMQSKFWSRAQILSVETDNEIGWKAAGEIKHKTTCTVFLVDWGNIEVVAVCHLRPLVKEIVNIPCLALHCRLDGIYPFQRSENSEEWSSDATDKFIELAGIDQELTALFSSMNFHKDGALPLVMLKDGDDQKYSVNEQLVLLGFASSNVFQEATKLSVQDDEESEWGDPMYDDYYSSLNTPALNTENYDSVTTGYIPKDEEKICRFFAAKGSCYKGIRCDHLHSNERKNVPTEDTIEVYVHIPSLHLVSGSLVHVQVTCVLSAFRFYAILPHGTRNLQYAFADDDDSETLESLQKALQEEYTTNYFPHRITIAPSAGDIVIARSPEDNKWYRGRVMEEGENDFFGIYFVDYGNSQLVHLRNLCNPMPRFVHLPTQAVEMFLNGIDTSAKANTIEAQNVLVSLIKNRDLVARIVHTVPFVCVDLYDTFGPSEIDVASEMIRLKVAKKAKRKPFCLQKRGKEFAG</sequence>
<comment type="caution">
    <text evidence="8">The sequence shown here is derived from an EMBL/GenBank/DDBJ whole genome shotgun (WGS) entry which is preliminary data.</text>
</comment>
<accession>A0AAD5PUC2</accession>
<dbReference type="PROSITE" id="PS50304">
    <property type="entry name" value="TUDOR"/>
    <property type="match status" value="2"/>
</dbReference>
<dbReference type="CDD" id="cd20379">
    <property type="entry name" value="Tudor_dTUD-like"/>
    <property type="match status" value="1"/>
</dbReference>
<keyword evidence="3 4" id="KW-0862">Zinc</keyword>
<organism evidence="8 9">
    <name type="scientific">Daphnia sinensis</name>
    <dbReference type="NCBI Taxonomy" id="1820382"/>
    <lineage>
        <taxon>Eukaryota</taxon>
        <taxon>Metazoa</taxon>
        <taxon>Ecdysozoa</taxon>
        <taxon>Arthropoda</taxon>
        <taxon>Crustacea</taxon>
        <taxon>Branchiopoda</taxon>
        <taxon>Diplostraca</taxon>
        <taxon>Cladocera</taxon>
        <taxon>Anomopoda</taxon>
        <taxon>Daphniidae</taxon>
        <taxon>Daphnia</taxon>
        <taxon>Daphnia similis group</taxon>
    </lineage>
</organism>
<feature type="region of interest" description="Disordered" evidence="5">
    <location>
        <begin position="498"/>
        <end position="517"/>
    </location>
</feature>
<proteinExistence type="predicted"/>
<dbReference type="Pfam" id="PF00567">
    <property type="entry name" value="TUDOR"/>
    <property type="match status" value="3"/>
</dbReference>
<dbReference type="SUPFAM" id="SSF63748">
    <property type="entry name" value="Tudor/PWWP/MBT"/>
    <property type="match status" value="3"/>
</dbReference>
<dbReference type="AlphaFoldDB" id="A0AAD5PUC2"/>
<dbReference type="SMART" id="SM00333">
    <property type="entry name" value="TUDOR"/>
    <property type="match status" value="2"/>
</dbReference>
<evidence type="ECO:0000256" key="1">
    <source>
        <dbReference type="ARBA" id="ARBA00022723"/>
    </source>
</evidence>
<dbReference type="Gene3D" id="2.30.30.140">
    <property type="match status" value="3"/>
</dbReference>
<feature type="domain" description="Tudor" evidence="7">
    <location>
        <begin position="625"/>
        <end position="698"/>
    </location>
</feature>
<dbReference type="Gene3D" id="2.40.50.90">
    <property type="match status" value="3"/>
</dbReference>
<evidence type="ECO:0000256" key="3">
    <source>
        <dbReference type="ARBA" id="ARBA00022833"/>
    </source>
</evidence>
<dbReference type="InterPro" id="IPR036855">
    <property type="entry name" value="Znf_CCCH_sf"/>
</dbReference>
<dbReference type="Proteomes" id="UP000820818">
    <property type="component" value="Linkage Group LG5"/>
</dbReference>
<evidence type="ECO:0000256" key="4">
    <source>
        <dbReference type="PROSITE-ProRule" id="PRU00723"/>
    </source>
</evidence>
<dbReference type="PROSITE" id="PS50103">
    <property type="entry name" value="ZF_C3H1"/>
    <property type="match status" value="1"/>
</dbReference>
<dbReference type="SUPFAM" id="SSF90229">
    <property type="entry name" value="CCCH zinc finger"/>
    <property type="match status" value="1"/>
</dbReference>
<protein>
    <recommendedName>
        <fullName evidence="10">Tudor domain-containing protein</fullName>
    </recommendedName>
</protein>
<dbReference type="GO" id="GO:0008270">
    <property type="term" value="F:zinc ion binding"/>
    <property type="evidence" value="ECO:0007669"/>
    <property type="project" value="UniProtKB-KW"/>
</dbReference>
<feature type="compositionally biased region" description="Polar residues" evidence="5">
    <location>
        <begin position="500"/>
        <end position="514"/>
    </location>
</feature>
<evidence type="ECO:0000256" key="2">
    <source>
        <dbReference type="ARBA" id="ARBA00022771"/>
    </source>
</evidence>
<evidence type="ECO:0000313" key="9">
    <source>
        <dbReference type="Proteomes" id="UP000820818"/>
    </source>
</evidence>
<feature type="region of interest" description="Disordered" evidence="5">
    <location>
        <begin position="362"/>
        <end position="395"/>
    </location>
</feature>
<feature type="domain" description="Tudor" evidence="7">
    <location>
        <begin position="948"/>
        <end position="1007"/>
    </location>
</feature>
<reference evidence="8 9" key="1">
    <citation type="submission" date="2022-05" db="EMBL/GenBank/DDBJ databases">
        <title>A multi-omics perspective on studying reproductive biology in Daphnia sinensis.</title>
        <authorList>
            <person name="Jia J."/>
        </authorList>
    </citation>
    <scope>NUCLEOTIDE SEQUENCE [LARGE SCALE GENOMIC DNA]</scope>
    <source>
        <strain evidence="8 9">WSL</strain>
    </source>
</reference>
<keyword evidence="9" id="KW-1185">Reference proteome</keyword>
<dbReference type="InterPro" id="IPR000571">
    <property type="entry name" value="Znf_CCCH"/>
</dbReference>
<dbReference type="InterPro" id="IPR002999">
    <property type="entry name" value="Tudor"/>
</dbReference>
<feature type="compositionally biased region" description="Polar residues" evidence="5">
    <location>
        <begin position="302"/>
        <end position="314"/>
    </location>
</feature>
<evidence type="ECO:0000259" key="6">
    <source>
        <dbReference type="PROSITE" id="PS50103"/>
    </source>
</evidence>
<evidence type="ECO:0000259" key="7">
    <source>
        <dbReference type="PROSITE" id="PS50304"/>
    </source>
</evidence>
<evidence type="ECO:0000256" key="5">
    <source>
        <dbReference type="SAM" id="MobiDB-lite"/>
    </source>
</evidence>
<dbReference type="EMBL" id="WJBH02000005">
    <property type="protein sequence ID" value="KAI9558253.1"/>
    <property type="molecule type" value="Genomic_DNA"/>
</dbReference>
<dbReference type="InterPro" id="IPR050621">
    <property type="entry name" value="Tudor_domain_containing"/>
</dbReference>
<keyword evidence="1 4" id="KW-0479">Metal-binding</keyword>
<gene>
    <name evidence="8" type="ORF">GHT06_015006</name>
</gene>
<feature type="domain" description="C3H1-type" evidence="6">
    <location>
        <begin position="833"/>
        <end position="861"/>
    </location>
</feature>
<name>A0AAD5PUC2_9CRUS</name>
<feature type="zinc finger region" description="C3H1-type" evidence="4">
    <location>
        <begin position="833"/>
        <end position="861"/>
    </location>
</feature>
<evidence type="ECO:0008006" key="10">
    <source>
        <dbReference type="Google" id="ProtNLM"/>
    </source>
</evidence>
<dbReference type="GO" id="GO:0005737">
    <property type="term" value="C:cytoplasm"/>
    <property type="evidence" value="ECO:0007669"/>
    <property type="project" value="UniProtKB-ARBA"/>
</dbReference>
<evidence type="ECO:0000313" key="8">
    <source>
        <dbReference type="EMBL" id="KAI9558253.1"/>
    </source>
</evidence>
<feature type="region of interest" description="Disordered" evidence="5">
    <location>
        <begin position="302"/>
        <end position="335"/>
    </location>
</feature>
<dbReference type="PANTHER" id="PTHR22948">
    <property type="entry name" value="TUDOR DOMAIN CONTAINING PROTEIN"/>
    <property type="match status" value="1"/>
</dbReference>
<dbReference type="InterPro" id="IPR035437">
    <property type="entry name" value="SNase_OB-fold_sf"/>
</dbReference>
<dbReference type="PANTHER" id="PTHR22948:SF76">
    <property type="entry name" value="FI20010P1-RELATED"/>
    <property type="match status" value="1"/>
</dbReference>
<keyword evidence="2 4" id="KW-0863">Zinc-finger</keyword>